<sequence>MKAGSFFYVCIANQKHIMLLKRIFFILVLFAVMHLKAQEKSSKYRIGLSYGFGSEFSNTDYTFENHFYKAQLYYEIKETKNFKYEILVQPEINFGKHQLLNFYFVKPETSNYQQKRDEYTRLKDVREYVLNCGFLVRKPIGKVCSFYVLGSVGPLITDTETERMSKGFAFADVLALGFTAGYDNFRFDIRPSVRHVSNAGLGSSNAGYNTKNIEFGISYQL</sequence>
<accession>A0A521AKE1</accession>
<dbReference type="EMBL" id="FXTQ01000001">
    <property type="protein sequence ID" value="SMO35267.1"/>
    <property type="molecule type" value="Genomic_DNA"/>
</dbReference>
<keyword evidence="2" id="KW-1185">Reference proteome</keyword>
<dbReference type="Gene3D" id="2.40.160.20">
    <property type="match status" value="1"/>
</dbReference>
<dbReference type="Proteomes" id="UP000319267">
    <property type="component" value="Unassembled WGS sequence"/>
</dbReference>
<evidence type="ECO:0000313" key="1">
    <source>
        <dbReference type="EMBL" id="SMO35267.1"/>
    </source>
</evidence>
<gene>
    <name evidence="1" type="ORF">SAMN06265220_101228</name>
</gene>
<organism evidence="1 2">
    <name type="scientific">Flavobacterium nitrogenifigens</name>
    <dbReference type="NCBI Taxonomy" id="1617283"/>
    <lineage>
        <taxon>Bacteria</taxon>
        <taxon>Pseudomonadati</taxon>
        <taxon>Bacteroidota</taxon>
        <taxon>Flavobacteriia</taxon>
        <taxon>Flavobacteriales</taxon>
        <taxon>Flavobacteriaceae</taxon>
        <taxon>Flavobacterium</taxon>
    </lineage>
</organism>
<name>A0A521AKE1_9FLAO</name>
<evidence type="ECO:0000313" key="2">
    <source>
        <dbReference type="Proteomes" id="UP000319267"/>
    </source>
</evidence>
<proteinExistence type="predicted"/>
<dbReference type="AlphaFoldDB" id="A0A521AKE1"/>
<protein>
    <submittedName>
        <fullName evidence="1">Lipid A 3-O-deacylase (PagL)</fullName>
    </submittedName>
</protein>
<dbReference type="InterPro" id="IPR018550">
    <property type="entry name" value="Lipid-A_deacylase-rel"/>
</dbReference>
<reference evidence="1 2" key="1">
    <citation type="submission" date="2017-05" db="EMBL/GenBank/DDBJ databases">
        <authorList>
            <person name="Varghese N."/>
            <person name="Submissions S."/>
        </authorList>
    </citation>
    <scope>NUCLEOTIDE SEQUENCE [LARGE SCALE GENOMIC DNA]</scope>
    <source>
        <strain evidence="1 2">DSM 29982</strain>
    </source>
</reference>
<dbReference type="Pfam" id="PF09411">
    <property type="entry name" value="PagL"/>
    <property type="match status" value="1"/>
</dbReference>